<dbReference type="AlphaFoldDB" id="A0AAV5WY14"/>
<evidence type="ECO:0000256" key="1">
    <source>
        <dbReference type="ARBA" id="ARBA00004141"/>
    </source>
</evidence>
<name>A0AAV5WY14_9BILA</name>
<dbReference type="Proteomes" id="UP001432322">
    <property type="component" value="Unassembled WGS sequence"/>
</dbReference>
<keyword evidence="4 5" id="KW-0472">Membrane</keyword>
<keyword evidence="2 5" id="KW-0812">Transmembrane</keyword>
<comment type="caution">
    <text evidence="6">The sequence shown here is derived from an EMBL/GenBank/DDBJ whole genome shotgun (WGS) entry which is preliminary data.</text>
</comment>
<feature type="transmembrane region" description="Helical" evidence="5">
    <location>
        <begin position="78"/>
        <end position="99"/>
    </location>
</feature>
<protein>
    <submittedName>
        <fullName evidence="6">Uncharacterized protein</fullName>
    </submittedName>
</protein>
<dbReference type="GO" id="GO:0038166">
    <property type="term" value="P:angiotensin-activated signaling pathway"/>
    <property type="evidence" value="ECO:0007669"/>
    <property type="project" value="InterPro"/>
</dbReference>
<feature type="transmembrane region" description="Helical" evidence="5">
    <location>
        <begin position="25"/>
        <end position="45"/>
    </location>
</feature>
<dbReference type="PANTHER" id="PTHR16521">
    <property type="entry name" value="TYPE-1 ANGIOTENSIN II RECEPTOR-ASSOCIATED PROTEIN"/>
    <property type="match status" value="1"/>
</dbReference>
<feature type="transmembrane region" description="Helical" evidence="5">
    <location>
        <begin position="105"/>
        <end position="127"/>
    </location>
</feature>
<evidence type="ECO:0000256" key="2">
    <source>
        <dbReference type="ARBA" id="ARBA00022692"/>
    </source>
</evidence>
<dbReference type="Pfam" id="PF06396">
    <property type="entry name" value="AGTRAP"/>
    <property type="match status" value="1"/>
</dbReference>
<accession>A0AAV5WY14</accession>
<keyword evidence="7" id="KW-1185">Reference proteome</keyword>
<gene>
    <name evidence="6" type="ORF">PFISCL1PPCAC_27333</name>
</gene>
<dbReference type="EMBL" id="BTSY01000007">
    <property type="protein sequence ID" value="GMT36036.1"/>
    <property type="molecule type" value="Genomic_DNA"/>
</dbReference>
<keyword evidence="3 5" id="KW-1133">Transmembrane helix</keyword>
<evidence type="ECO:0000256" key="4">
    <source>
        <dbReference type="ARBA" id="ARBA00023136"/>
    </source>
</evidence>
<proteinExistence type="predicted"/>
<evidence type="ECO:0000313" key="7">
    <source>
        <dbReference type="Proteomes" id="UP001432322"/>
    </source>
</evidence>
<reference evidence="6" key="1">
    <citation type="submission" date="2023-10" db="EMBL/GenBank/DDBJ databases">
        <title>Genome assembly of Pristionchus species.</title>
        <authorList>
            <person name="Yoshida K."/>
            <person name="Sommer R.J."/>
        </authorList>
    </citation>
    <scope>NUCLEOTIDE SEQUENCE</scope>
    <source>
        <strain evidence="6">RS5133</strain>
    </source>
</reference>
<feature type="transmembrane region" description="Helical" evidence="5">
    <location>
        <begin position="51"/>
        <end position="71"/>
    </location>
</feature>
<evidence type="ECO:0000256" key="3">
    <source>
        <dbReference type="ARBA" id="ARBA00022989"/>
    </source>
</evidence>
<dbReference type="PANTHER" id="PTHR16521:SF3">
    <property type="entry name" value="TYPE-1 ANGIOTENSIN II RECEPTOR-ASSOCIATED PROTEIN"/>
    <property type="match status" value="1"/>
</dbReference>
<organism evidence="6 7">
    <name type="scientific">Pristionchus fissidentatus</name>
    <dbReference type="NCBI Taxonomy" id="1538716"/>
    <lineage>
        <taxon>Eukaryota</taxon>
        <taxon>Metazoa</taxon>
        <taxon>Ecdysozoa</taxon>
        <taxon>Nematoda</taxon>
        <taxon>Chromadorea</taxon>
        <taxon>Rhabditida</taxon>
        <taxon>Rhabditina</taxon>
        <taxon>Diplogasteromorpha</taxon>
        <taxon>Diplogasteroidea</taxon>
        <taxon>Neodiplogasteridae</taxon>
        <taxon>Pristionchus</taxon>
    </lineage>
</organism>
<sequence length="195" mass="21818">MQQQSLPTGNGNPFGALPKTIDHGMILRGAFFVHFVFTSLVYLSAWTPNVYAYYNGFLIAGFWIASTTTNVDLTLLKLMAMEGASAVLDIFVIAIYYNKSSKQGLDFYCFCAFLVQLLARFGALLAIHRIRKERRGVVSMGETTTDPMRGDYQPVLSSMPPQNVQTHVGYDYGQPTKMEPLPDLSRFAPTNPYHQ</sequence>
<dbReference type="GO" id="GO:0005886">
    <property type="term" value="C:plasma membrane"/>
    <property type="evidence" value="ECO:0007669"/>
    <property type="project" value="TreeGrafter"/>
</dbReference>
<dbReference type="InterPro" id="IPR009436">
    <property type="entry name" value="AGTRAP"/>
</dbReference>
<evidence type="ECO:0000313" key="6">
    <source>
        <dbReference type="EMBL" id="GMT36036.1"/>
    </source>
</evidence>
<evidence type="ECO:0000256" key="5">
    <source>
        <dbReference type="SAM" id="Phobius"/>
    </source>
</evidence>
<comment type="subcellular location">
    <subcellularLocation>
        <location evidence="1">Membrane</location>
        <topology evidence="1">Multi-pass membrane protein</topology>
    </subcellularLocation>
</comment>